<dbReference type="EMBL" id="BTGU01006344">
    <property type="protein sequence ID" value="GMN19410.1"/>
    <property type="molecule type" value="Genomic_DNA"/>
</dbReference>
<organism evidence="2 4">
    <name type="scientific">Ficus carica</name>
    <name type="common">Common fig</name>
    <dbReference type="NCBI Taxonomy" id="3494"/>
    <lineage>
        <taxon>Eukaryota</taxon>
        <taxon>Viridiplantae</taxon>
        <taxon>Streptophyta</taxon>
        <taxon>Embryophyta</taxon>
        <taxon>Tracheophyta</taxon>
        <taxon>Spermatophyta</taxon>
        <taxon>Magnoliopsida</taxon>
        <taxon>eudicotyledons</taxon>
        <taxon>Gunneridae</taxon>
        <taxon>Pentapetalae</taxon>
        <taxon>rosids</taxon>
        <taxon>fabids</taxon>
        <taxon>Rosales</taxon>
        <taxon>Moraceae</taxon>
        <taxon>Ficeae</taxon>
        <taxon>Ficus</taxon>
    </lineage>
</organism>
<sequence>MFPAIRFHSYATSTTVFIEMDPRQIKEDREASLAFLGMKPRTFDKTQRAAALAEWLHDMETIFSLCHIEVPFASSGARGDPAGSATEKPKWQGQPLPGQVAAGGDVTRCRSGQARPAADGTFVRKGVAGGARAPRALSFWNALALAGLSGILVGYPANTGRRGTPARWRGLSAD</sequence>
<keyword evidence="4" id="KW-1185">Reference proteome</keyword>
<dbReference type="EMBL" id="BTGU01006345">
    <property type="protein sequence ID" value="GMN19430.1"/>
    <property type="molecule type" value="Genomic_DNA"/>
</dbReference>
<proteinExistence type="predicted"/>
<comment type="caution">
    <text evidence="2">The sequence shown here is derived from an EMBL/GenBank/DDBJ whole genome shotgun (WGS) entry which is preliminary data.</text>
</comment>
<dbReference type="Proteomes" id="UP001187192">
    <property type="component" value="Unassembled WGS sequence"/>
</dbReference>
<protein>
    <submittedName>
        <fullName evidence="2">Uncharacterized protein</fullName>
    </submittedName>
</protein>
<evidence type="ECO:0000313" key="3">
    <source>
        <dbReference type="EMBL" id="GMN19430.1"/>
    </source>
</evidence>
<evidence type="ECO:0000256" key="1">
    <source>
        <dbReference type="SAM" id="MobiDB-lite"/>
    </source>
</evidence>
<accession>A0AA87YWJ5</accession>
<evidence type="ECO:0000313" key="4">
    <source>
        <dbReference type="Proteomes" id="UP001187192"/>
    </source>
</evidence>
<gene>
    <name evidence="2" type="ORF">TIFTF001_048609</name>
    <name evidence="3" type="ORF">TIFTF001_048612</name>
</gene>
<feature type="region of interest" description="Disordered" evidence="1">
    <location>
        <begin position="77"/>
        <end position="97"/>
    </location>
</feature>
<reference evidence="2" key="1">
    <citation type="submission" date="2023-07" db="EMBL/GenBank/DDBJ databases">
        <title>draft genome sequence of fig (Ficus carica).</title>
        <authorList>
            <person name="Takahashi T."/>
            <person name="Nishimura K."/>
        </authorList>
    </citation>
    <scope>NUCLEOTIDE SEQUENCE</scope>
</reference>
<name>A0AA87YWJ5_FICCA</name>
<dbReference type="AlphaFoldDB" id="A0AA87YWJ5"/>
<evidence type="ECO:0000313" key="2">
    <source>
        <dbReference type="EMBL" id="GMN19410.1"/>
    </source>
</evidence>